<dbReference type="Gene3D" id="3.40.710.10">
    <property type="entry name" value="DD-peptidase/beta-lactamase superfamily"/>
    <property type="match status" value="1"/>
</dbReference>
<dbReference type="InterPro" id="IPR012338">
    <property type="entry name" value="Beta-lactam/transpept-like"/>
</dbReference>
<evidence type="ECO:0000259" key="8">
    <source>
        <dbReference type="PROSITE" id="PS50850"/>
    </source>
</evidence>
<feature type="transmembrane region" description="Helical" evidence="7">
    <location>
        <begin position="93"/>
        <end position="113"/>
    </location>
</feature>
<dbReference type="Pfam" id="PF00083">
    <property type="entry name" value="Sugar_tr"/>
    <property type="match status" value="1"/>
</dbReference>
<accession>M7SX84</accession>
<dbReference type="InterPro" id="IPR036259">
    <property type="entry name" value="MFS_trans_sf"/>
</dbReference>
<feature type="transmembrane region" description="Helical" evidence="7">
    <location>
        <begin position="147"/>
        <end position="168"/>
    </location>
</feature>
<dbReference type="InterPro" id="IPR050814">
    <property type="entry name" value="Myo-inositol_Transporter"/>
</dbReference>
<feature type="transmembrane region" description="Helical" evidence="7">
    <location>
        <begin position="120"/>
        <end position="141"/>
    </location>
</feature>
<dbReference type="KEGG" id="ela:UCREL1_3838"/>
<dbReference type="PROSITE" id="PS50850">
    <property type="entry name" value="MFS"/>
    <property type="match status" value="1"/>
</dbReference>
<dbReference type="PANTHER" id="PTHR48020">
    <property type="entry name" value="PROTON MYO-INOSITOL COTRANSPORTER"/>
    <property type="match status" value="1"/>
</dbReference>
<dbReference type="SUPFAM" id="SSF103473">
    <property type="entry name" value="MFS general substrate transporter"/>
    <property type="match status" value="1"/>
</dbReference>
<feature type="transmembrane region" description="Helical" evidence="7">
    <location>
        <begin position="207"/>
        <end position="229"/>
    </location>
</feature>
<dbReference type="InterPro" id="IPR001466">
    <property type="entry name" value="Beta-lactam-related"/>
</dbReference>
<evidence type="ECO:0000256" key="2">
    <source>
        <dbReference type="ARBA" id="ARBA00010992"/>
    </source>
</evidence>
<evidence type="ECO:0000256" key="7">
    <source>
        <dbReference type="SAM" id="Phobius"/>
    </source>
</evidence>
<dbReference type="SUPFAM" id="SSF56601">
    <property type="entry name" value="beta-lactamase/transpeptidase-like"/>
    <property type="match status" value="1"/>
</dbReference>
<dbReference type="PANTHER" id="PTHR48020:SF22">
    <property type="entry name" value="MAJOR FACILITATOR SUPERFAMILY (MFS) PROFILE DOMAIN-CONTAINING PROTEIN-RELATED"/>
    <property type="match status" value="1"/>
</dbReference>
<dbReference type="HOGENOM" id="CLU_368824_0_0_1"/>
<evidence type="ECO:0000256" key="5">
    <source>
        <dbReference type="ARBA" id="ARBA00022989"/>
    </source>
</evidence>
<feature type="transmembrane region" description="Helical" evidence="7">
    <location>
        <begin position="300"/>
        <end position="324"/>
    </location>
</feature>
<comment type="subcellular location">
    <subcellularLocation>
        <location evidence="1">Membrane</location>
        <topology evidence="1">Multi-pass membrane protein</topology>
    </subcellularLocation>
</comment>
<keyword evidence="10" id="KW-1185">Reference proteome</keyword>
<dbReference type="Proteomes" id="UP000012174">
    <property type="component" value="Unassembled WGS sequence"/>
</dbReference>
<dbReference type="OrthoDB" id="428260at2759"/>
<feature type="transmembrane region" description="Helical" evidence="7">
    <location>
        <begin position="49"/>
        <end position="73"/>
    </location>
</feature>
<feature type="transmembrane region" description="Helical" evidence="7">
    <location>
        <begin position="180"/>
        <end position="201"/>
    </location>
</feature>
<name>M7SX84_EUTLA</name>
<dbReference type="EMBL" id="KB706127">
    <property type="protein sequence ID" value="EMR69143.1"/>
    <property type="molecule type" value="Genomic_DNA"/>
</dbReference>
<dbReference type="PRINTS" id="PR00171">
    <property type="entry name" value="SUGRTRNSPORT"/>
</dbReference>
<keyword evidence="3" id="KW-0813">Transport</keyword>
<feature type="transmembrane region" description="Helical" evidence="7">
    <location>
        <begin position="336"/>
        <end position="355"/>
    </location>
</feature>
<dbReference type="GO" id="GO:0005366">
    <property type="term" value="F:myo-inositol:proton symporter activity"/>
    <property type="evidence" value="ECO:0007669"/>
    <property type="project" value="TreeGrafter"/>
</dbReference>
<dbReference type="PROSITE" id="PS00217">
    <property type="entry name" value="SUGAR_TRANSPORT_2"/>
    <property type="match status" value="1"/>
</dbReference>
<keyword evidence="6 7" id="KW-0472">Membrane</keyword>
<gene>
    <name evidence="9" type="ORF">UCREL1_3838</name>
</gene>
<dbReference type="InterPro" id="IPR005829">
    <property type="entry name" value="Sugar_transporter_CS"/>
</dbReference>
<organism evidence="9 10">
    <name type="scientific">Eutypa lata (strain UCR-EL1)</name>
    <name type="common">Grapevine dieback disease fungus</name>
    <name type="synonym">Eutypa armeniacae</name>
    <dbReference type="NCBI Taxonomy" id="1287681"/>
    <lineage>
        <taxon>Eukaryota</taxon>
        <taxon>Fungi</taxon>
        <taxon>Dikarya</taxon>
        <taxon>Ascomycota</taxon>
        <taxon>Pezizomycotina</taxon>
        <taxon>Sordariomycetes</taxon>
        <taxon>Xylariomycetidae</taxon>
        <taxon>Xylariales</taxon>
        <taxon>Diatrypaceae</taxon>
        <taxon>Eutypa</taxon>
    </lineage>
</organism>
<dbReference type="Gene3D" id="1.20.1250.20">
    <property type="entry name" value="MFS general substrate transporter like domains"/>
    <property type="match status" value="1"/>
</dbReference>
<dbReference type="eggNOG" id="KOG0254">
    <property type="taxonomic scope" value="Eukaryota"/>
</dbReference>
<proteinExistence type="inferred from homology"/>
<feature type="domain" description="Major facilitator superfamily (MFS) profile" evidence="8">
    <location>
        <begin position="53"/>
        <end position="487"/>
    </location>
</feature>
<dbReference type="GO" id="GO:0016020">
    <property type="term" value="C:membrane"/>
    <property type="evidence" value="ECO:0007669"/>
    <property type="project" value="UniProtKB-SubCell"/>
</dbReference>
<dbReference type="AlphaFoldDB" id="M7SX84"/>
<sequence length="755" mass="81854">MSSTSIDKSSDKDATLKVPETADHVEDVRISSIEGDFDNSIDDTKPSTAVWTIVFTVAMGGFLFGYDTGVISAVLVNLGEDLGHQLSSKEQELITSITSGGALIGALIAGLPADKFGRKFGIYAGCLLFLIGSVVQASAYTVAQMTVGRFIVGLGVGSAAMIVPLYIGELAPSKYRGRMIAFDNLSVTFGQLISYVLGAALTNASHGWRYMVAIGGVPPIILSICLMWCPESPRQLLMHHKVDVARKAIARVYPEANEHQVQAKINLITFEVEREMHAGADKSLWWQFKQLHSVPSNLRALIAACTVMAISQLGGFNTLMYYSATLFGLVGFTNPTAVSITVGATNFIFTLDLTLESSTVNWAGILVLVAIIIYVAFYASGVATIGWVGTELLSLEMVKTIAKDMDKLYEDAIASGLLPGISLFAGDKNEDGTLNLDSDVKPILPEIGKYGRITGFDDDKNSAIFTPDPTTITLRMLLSHTSGHEYDWLNPLLGKWRASRNEFPWSGPTVEHKSALPLAFTPGTGFAYGAGHDWAGRAVEAATKSSLHDFMHARIWKPLGIEKDTSFHTFVTDDMKNRTASLSTLNEKGEPPAKDASDFDLFRGGIECFGGTGVYTSAEAYYTFVSALLRRDPKLLTATSYGELFRPQLDEQCEQALNDYIALSPAHTQFLGMHIPESVRKTWSFAGLVAKQGQEGRFSPGTALWGGVPSCVWIIDNEAGICGVAICQILPPMHPSILALHEQFQKEVYQHIAGK</sequence>
<keyword evidence="5 7" id="KW-1133">Transmembrane helix</keyword>
<evidence type="ECO:0000256" key="6">
    <source>
        <dbReference type="ARBA" id="ARBA00023136"/>
    </source>
</evidence>
<feature type="transmembrane region" description="Helical" evidence="7">
    <location>
        <begin position="362"/>
        <end position="388"/>
    </location>
</feature>
<evidence type="ECO:0000256" key="1">
    <source>
        <dbReference type="ARBA" id="ARBA00004141"/>
    </source>
</evidence>
<reference evidence="10" key="1">
    <citation type="journal article" date="2013" name="Genome Announc.">
        <title>Draft genome sequence of the grapevine dieback fungus Eutypa lata UCR-EL1.</title>
        <authorList>
            <person name="Blanco-Ulate B."/>
            <person name="Rolshausen P.E."/>
            <person name="Cantu D."/>
        </authorList>
    </citation>
    <scope>NUCLEOTIDE SEQUENCE [LARGE SCALE GENOMIC DNA]</scope>
    <source>
        <strain evidence="10">UCR-EL1</strain>
    </source>
</reference>
<dbReference type="Pfam" id="PF00144">
    <property type="entry name" value="Beta-lactamase"/>
    <property type="match status" value="1"/>
</dbReference>
<protein>
    <submittedName>
        <fullName evidence="9">Putative myo-inositol transporter protein</fullName>
    </submittedName>
</protein>
<evidence type="ECO:0000256" key="4">
    <source>
        <dbReference type="ARBA" id="ARBA00022692"/>
    </source>
</evidence>
<dbReference type="InterPro" id="IPR005828">
    <property type="entry name" value="MFS_sugar_transport-like"/>
</dbReference>
<dbReference type="NCBIfam" id="TIGR00879">
    <property type="entry name" value="SP"/>
    <property type="match status" value="1"/>
</dbReference>
<dbReference type="InterPro" id="IPR020846">
    <property type="entry name" value="MFS_dom"/>
</dbReference>
<dbReference type="GO" id="GO:1904679">
    <property type="term" value="P:myo-inositol import across plasma membrane"/>
    <property type="evidence" value="ECO:0007669"/>
    <property type="project" value="TreeGrafter"/>
</dbReference>
<dbReference type="InterPro" id="IPR003663">
    <property type="entry name" value="Sugar/inositol_transpt"/>
</dbReference>
<dbReference type="PROSITE" id="PS00216">
    <property type="entry name" value="SUGAR_TRANSPORT_1"/>
    <property type="match status" value="1"/>
</dbReference>
<evidence type="ECO:0000313" key="9">
    <source>
        <dbReference type="EMBL" id="EMR69143.1"/>
    </source>
</evidence>
<comment type="similarity">
    <text evidence="2">Belongs to the major facilitator superfamily. Sugar transporter (TC 2.A.1.1) family.</text>
</comment>
<keyword evidence="4 7" id="KW-0812">Transmembrane</keyword>
<evidence type="ECO:0000256" key="3">
    <source>
        <dbReference type="ARBA" id="ARBA00022448"/>
    </source>
</evidence>
<evidence type="ECO:0000313" key="10">
    <source>
        <dbReference type="Proteomes" id="UP000012174"/>
    </source>
</evidence>